<evidence type="ECO:0000256" key="3">
    <source>
        <dbReference type="ARBA" id="ARBA00022884"/>
    </source>
</evidence>
<dbReference type="NCBIfam" id="TIGR00158">
    <property type="entry name" value="L9"/>
    <property type="match status" value="1"/>
</dbReference>
<dbReference type="HAMAP" id="MF_00503">
    <property type="entry name" value="Ribosomal_bL9"/>
    <property type="match status" value="1"/>
</dbReference>
<dbReference type="PANTHER" id="PTHR21368">
    <property type="entry name" value="50S RIBOSOMAL PROTEIN L9"/>
    <property type="match status" value="1"/>
</dbReference>
<feature type="domain" description="Ribosomal protein L9" evidence="6">
    <location>
        <begin position="1"/>
        <end position="46"/>
    </location>
</feature>
<dbReference type="InterPro" id="IPR009027">
    <property type="entry name" value="Ribosomal_bL9/RNase_H1_N"/>
</dbReference>
<organism evidence="8">
    <name type="scientific">bioreactor metagenome</name>
    <dbReference type="NCBI Taxonomy" id="1076179"/>
    <lineage>
        <taxon>unclassified sequences</taxon>
        <taxon>metagenomes</taxon>
        <taxon>ecological metagenomes</taxon>
    </lineage>
</organism>
<dbReference type="InterPro" id="IPR020594">
    <property type="entry name" value="Ribosomal_bL9_bac/chp"/>
</dbReference>
<keyword evidence="5" id="KW-0687">Ribonucleoprotein</keyword>
<dbReference type="Pfam" id="PF01281">
    <property type="entry name" value="Ribosomal_L9_N"/>
    <property type="match status" value="1"/>
</dbReference>
<dbReference type="GO" id="GO:0019843">
    <property type="term" value="F:rRNA binding"/>
    <property type="evidence" value="ECO:0007669"/>
    <property type="project" value="UniProtKB-KW"/>
</dbReference>
<dbReference type="GO" id="GO:0003735">
    <property type="term" value="F:structural constituent of ribosome"/>
    <property type="evidence" value="ECO:0007669"/>
    <property type="project" value="InterPro"/>
</dbReference>
<dbReference type="InterPro" id="IPR036935">
    <property type="entry name" value="Ribosomal_bL9_N_sf"/>
</dbReference>
<accession>A0A644WE71</accession>
<evidence type="ECO:0000256" key="1">
    <source>
        <dbReference type="ARBA" id="ARBA00010605"/>
    </source>
</evidence>
<dbReference type="SUPFAM" id="SSF55653">
    <property type="entry name" value="Ribosomal protein L9 C-domain"/>
    <property type="match status" value="1"/>
</dbReference>
<dbReference type="Gene3D" id="3.10.430.100">
    <property type="entry name" value="Ribosomal protein L9, C-terminal domain"/>
    <property type="match status" value="1"/>
</dbReference>
<dbReference type="GO" id="GO:1990904">
    <property type="term" value="C:ribonucleoprotein complex"/>
    <property type="evidence" value="ECO:0007669"/>
    <property type="project" value="UniProtKB-KW"/>
</dbReference>
<evidence type="ECO:0000256" key="4">
    <source>
        <dbReference type="ARBA" id="ARBA00022980"/>
    </source>
</evidence>
<feature type="domain" description="Large ribosomal subunit protein bL9 C-terminal" evidence="7">
    <location>
        <begin position="63"/>
        <end position="147"/>
    </location>
</feature>
<dbReference type="GO" id="GO:0006412">
    <property type="term" value="P:translation"/>
    <property type="evidence" value="ECO:0007669"/>
    <property type="project" value="InterPro"/>
</dbReference>
<proteinExistence type="inferred from homology"/>
<comment type="similarity">
    <text evidence="1">Belongs to the bacterial ribosomal protein bL9 family.</text>
</comment>
<keyword evidence="2" id="KW-0699">rRNA-binding</keyword>
<comment type="caution">
    <text evidence="8">The sequence shown here is derived from an EMBL/GenBank/DDBJ whole genome shotgun (WGS) entry which is preliminary data.</text>
</comment>
<dbReference type="AlphaFoldDB" id="A0A644WE71"/>
<evidence type="ECO:0000256" key="5">
    <source>
        <dbReference type="ARBA" id="ARBA00023274"/>
    </source>
</evidence>
<dbReference type="InterPro" id="IPR020069">
    <property type="entry name" value="Ribosomal_bL9_C"/>
</dbReference>
<gene>
    <name evidence="8" type="primary">rplI_17</name>
    <name evidence="8" type="ORF">SDC9_48317</name>
</gene>
<sequence length="150" mass="16840">MEVILTQDVKNLGYKDDCVKVRPGYGRNYLIPRGMAIEATVSAKKVLAENLKQRAFKEDKIRKEAEVLAEKLKDVKLVIKTKAAATGKIYGSVNNIQVAEALKEQHNFEVDRKKIDVANDTIKETGTFKAMVNLYKDIKAEITLEVVGEE</sequence>
<reference evidence="8" key="1">
    <citation type="submission" date="2019-08" db="EMBL/GenBank/DDBJ databases">
        <authorList>
            <person name="Kucharzyk K."/>
            <person name="Murdoch R.W."/>
            <person name="Higgins S."/>
            <person name="Loffler F."/>
        </authorList>
    </citation>
    <scope>NUCLEOTIDE SEQUENCE</scope>
</reference>
<keyword evidence="4 8" id="KW-0689">Ribosomal protein</keyword>
<evidence type="ECO:0000313" key="8">
    <source>
        <dbReference type="EMBL" id="MPM02072.1"/>
    </source>
</evidence>
<name>A0A644WE71_9ZZZZ</name>
<dbReference type="InterPro" id="IPR020070">
    <property type="entry name" value="Ribosomal_bL9_N"/>
</dbReference>
<dbReference type="InterPro" id="IPR000244">
    <property type="entry name" value="Ribosomal_bL9"/>
</dbReference>
<evidence type="ECO:0000256" key="2">
    <source>
        <dbReference type="ARBA" id="ARBA00022730"/>
    </source>
</evidence>
<dbReference type="SUPFAM" id="SSF55658">
    <property type="entry name" value="L9 N-domain-like"/>
    <property type="match status" value="1"/>
</dbReference>
<protein>
    <submittedName>
        <fullName evidence="8">50S ribosomal protein L9</fullName>
    </submittedName>
</protein>
<dbReference type="Pfam" id="PF03948">
    <property type="entry name" value="Ribosomal_L9_C"/>
    <property type="match status" value="1"/>
</dbReference>
<dbReference type="EMBL" id="VSSQ01000843">
    <property type="protein sequence ID" value="MPM02072.1"/>
    <property type="molecule type" value="Genomic_DNA"/>
</dbReference>
<dbReference type="Gene3D" id="3.40.5.10">
    <property type="entry name" value="Ribosomal protein L9, N-terminal domain"/>
    <property type="match status" value="1"/>
</dbReference>
<dbReference type="InterPro" id="IPR036791">
    <property type="entry name" value="Ribosomal_bL9_C_sf"/>
</dbReference>
<evidence type="ECO:0000259" key="7">
    <source>
        <dbReference type="Pfam" id="PF03948"/>
    </source>
</evidence>
<evidence type="ECO:0000259" key="6">
    <source>
        <dbReference type="Pfam" id="PF01281"/>
    </source>
</evidence>
<keyword evidence="3" id="KW-0694">RNA-binding</keyword>
<dbReference type="GO" id="GO:0005840">
    <property type="term" value="C:ribosome"/>
    <property type="evidence" value="ECO:0007669"/>
    <property type="project" value="UniProtKB-KW"/>
</dbReference>